<evidence type="ECO:0000259" key="2">
    <source>
        <dbReference type="Pfam" id="PF00549"/>
    </source>
</evidence>
<gene>
    <name evidence="3" type="ORF">NYO98_04265</name>
</gene>
<sequence length="502" mass="51048">MTTPTTTPTRDHVELRSGAYADSVTLLQVSRAVQATPGVVAAQVAMATGLNLEVLEGMGFDIPASSPNDMVVALRLDPDADVSAALAAVDAALAPTRPTAGDTTVAPPRTTGSALRRTPPGAIALVSVPGASATVEAMDALEAGRDVMVFSDNVPVAEEVALKQYAATRGALVMGPDCGTAVVDGVGLGFANAVRPGRIGIVAASGTGCQQLLALLHHAGGTSEGVGVRHALGVGGRDLSAAVGGLATREALRRLDADPDVDLVVVVSKPPAAEVADALTRDTEALGTPVELGLLGRGQRDLTAVAEAVLERLGHTAPEWPVHGTDNTGPATGPLLRGLFVGGTLCDESMLMATEALGPIRSNIPLSDDLALDDELLIDAHTMVDFGDDALTQGRAHPMIDPTLRNEQLARAAADPATGVILLDLVLGHGAEPDPAALLAPAIEAARRDRPVPVVVSLVGTDLDPQGLDAQRDALVAAGAEVHLSNASATRRAIQLIEGAAR</sequence>
<dbReference type="Pfam" id="PF00549">
    <property type="entry name" value="Ligase_CoA"/>
    <property type="match status" value="1"/>
</dbReference>
<dbReference type="PANTHER" id="PTHR11117">
    <property type="entry name" value="SUCCINYL-COA LIGASE SUBUNIT ALPHA"/>
    <property type="match status" value="1"/>
</dbReference>
<dbReference type="RefSeq" id="WP_268110284.1">
    <property type="nucleotide sequence ID" value="NZ_JAPPUX010000001.1"/>
</dbReference>
<dbReference type="Gene3D" id="3.40.50.720">
    <property type="entry name" value="NAD(P)-binding Rossmann-like Domain"/>
    <property type="match status" value="1"/>
</dbReference>
<evidence type="ECO:0000313" key="4">
    <source>
        <dbReference type="Proteomes" id="UP001074726"/>
    </source>
</evidence>
<reference evidence="3" key="1">
    <citation type="submission" date="2022-08" db="EMBL/GenBank/DDBJ databases">
        <title>Genome sequencing of Nocardioides sp. STR2.</title>
        <authorList>
            <person name="So Y."/>
        </authorList>
    </citation>
    <scope>NUCLEOTIDE SEQUENCE</scope>
    <source>
        <strain evidence="3">STR2</strain>
    </source>
</reference>
<dbReference type="Proteomes" id="UP001074726">
    <property type="component" value="Unassembled WGS sequence"/>
</dbReference>
<evidence type="ECO:0000256" key="1">
    <source>
        <dbReference type="SAM" id="MobiDB-lite"/>
    </source>
</evidence>
<dbReference type="Gene3D" id="3.40.50.261">
    <property type="entry name" value="Succinyl-CoA synthetase domains"/>
    <property type="match status" value="2"/>
</dbReference>
<comment type="caution">
    <text evidence="3">The sequence shown here is derived from an EMBL/GenBank/DDBJ whole genome shotgun (WGS) entry which is preliminary data.</text>
</comment>
<keyword evidence="4" id="KW-1185">Reference proteome</keyword>
<proteinExistence type="predicted"/>
<feature type="region of interest" description="Disordered" evidence="1">
    <location>
        <begin position="97"/>
        <end position="117"/>
    </location>
</feature>
<name>A0ABT4CBI9_9ACTN</name>
<protein>
    <submittedName>
        <fullName evidence="3">FdrA family protein</fullName>
    </submittedName>
</protein>
<dbReference type="InterPro" id="IPR005811">
    <property type="entry name" value="SUCC_ACL_C"/>
</dbReference>
<accession>A0ABT4CBI9</accession>
<dbReference type="EMBL" id="JAPPUX010000001">
    <property type="protein sequence ID" value="MCY4725484.1"/>
    <property type="molecule type" value="Genomic_DNA"/>
</dbReference>
<dbReference type="InterPro" id="IPR016102">
    <property type="entry name" value="Succinyl-CoA_synth-like"/>
</dbReference>
<feature type="domain" description="ATP-citrate synthase/succinyl-CoA ligase C-terminal" evidence="2">
    <location>
        <begin position="339"/>
        <end position="493"/>
    </location>
</feature>
<organism evidence="3 4">
    <name type="scientific">Nocardioides pini</name>
    <dbReference type="NCBI Taxonomy" id="2975053"/>
    <lineage>
        <taxon>Bacteria</taxon>
        <taxon>Bacillati</taxon>
        <taxon>Actinomycetota</taxon>
        <taxon>Actinomycetes</taxon>
        <taxon>Propionibacteriales</taxon>
        <taxon>Nocardioidaceae</taxon>
        <taxon>Nocardioides</taxon>
    </lineage>
</organism>
<dbReference type="PANTHER" id="PTHR11117:SF24">
    <property type="entry name" value="PROTEIN FDRA"/>
    <property type="match status" value="1"/>
</dbReference>
<evidence type="ECO:0000313" key="3">
    <source>
        <dbReference type="EMBL" id="MCY4725484.1"/>
    </source>
</evidence>
<dbReference type="SUPFAM" id="SSF52210">
    <property type="entry name" value="Succinyl-CoA synthetase domains"/>
    <property type="match status" value="2"/>
</dbReference>